<dbReference type="KEGG" id="spse:SULPSESMR1_02314"/>
<evidence type="ECO:0000259" key="1">
    <source>
        <dbReference type="Pfam" id="PF03372"/>
    </source>
</evidence>
<dbReference type="InterPro" id="IPR036691">
    <property type="entry name" value="Endo/exonu/phosph_ase_sf"/>
</dbReference>
<feature type="domain" description="Endonuclease/exonuclease/phosphatase" evidence="1">
    <location>
        <begin position="39"/>
        <end position="260"/>
    </location>
</feature>
<dbReference type="GO" id="GO:0003824">
    <property type="term" value="F:catalytic activity"/>
    <property type="evidence" value="ECO:0007669"/>
    <property type="project" value="InterPro"/>
</dbReference>
<dbReference type="PANTHER" id="PTHR42834:SF1">
    <property type="entry name" value="ENDONUCLEASE_EXONUCLEASE_PHOSPHATASE FAMILY PROTEIN (AFU_ORTHOLOGUE AFUA_3G09210)"/>
    <property type="match status" value="1"/>
</dbReference>
<dbReference type="RefSeq" id="WP_089420934.1">
    <property type="nucleotide sequence ID" value="NZ_CP022415.1"/>
</dbReference>
<proteinExistence type="predicted"/>
<dbReference type="EMBL" id="CP022415">
    <property type="protein sequence ID" value="ASM73111.1"/>
    <property type="molecule type" value="Genomic_DNA"/>
</dbReference>
<sequence length="401" mass="44770">MTRFTVASFNVKNLIGPDKEYYEFQRYTPEEYAWKHDWLSEQIQSLNADVIGFQEIFEEEALRDVITAADTEGQAANTASIPGSDKPYRKKAIFRKLAYTPYADAALAFAPNLNDGPAGQRRPGVAVLSRLGFVGAPETIQELSEPVRIPLQSLGGGNDAGHYTVKRLSRPILKVRIPVGEHVITLFNCHLKSKLGEFITPPGAEFAPEQNLVQYDPVGRAMGSLRAALRRMTEAWVLRRAIVDELKQGRPVMVTGDFNDGENAVSSEIISGEVPFKNYAWMLRHDARGPNDRYSHEENEVITEQVEAMRLHSAEKQFVRKSLRDMVYTAAFGGVYESIDQIYLSRHFLPETPDSIGEMQYFSVLNDHLTDGSHAEAPYNKLASDHGQIMAHIALGQGETG</sequence>
<dbReference type="SUPFAM" id="SSF56219">
    <property type="entry name" value="DNase I-like"/>
    <property type="match status" value="1"/>
</dbReference>
<dbReference type="Gene3D" id="3.60.10.10">
    <property type="entry name" value="Endonuclease/exonuclease/phosphatase"/>
    <property type="match status" value="1"/>
</dbReference>
<gene>
    <name evidence="2" type="ORF">SULPSESMR1_02314</name>
</gene>
<name>A0A221K2A3_9RHOB</name>
<reference evidence="2 3" key="1">
    <citation type="submission" date="2017-07" db="EMBL/GenBank/DDBJ databases">
        <title>Genome Sequence of Sulfitobacter pseudonitzschiae Strain SMR1 Isolated from a culture of the Diatom Skeletonema marinoi.</title>
        <authorList>
            <person name="Topel M."/>
            <person name="Pinder M.I.M."/>
            <person name="Johansson O.N."/>
            <person name="Kourtchenko O."/>
            <person name="Godhe A."/>
            <person name="Clarke A.K."/>
        </authorList>
    </citation>
    <scope>NUCLEOTIDE SEQUENCE [LARGE SCALE GENOMIC DNA]</scope>
    <source>
        <strain evidence="2 3">SMR1</strain>
    </source>
</reference>
<dbReference type="PANTHER" id="PTHR42834">
    <property type="entry name" value="ENDONUCLEASE/EXONUCLEASE/PHOSPHATASE FAMILY PROTEIN (AFU_ORTHOLOGUE AFUA_3G09210)"/>
    <property type="match status" value="1"/>
</dbReference>
<dbReference type="OrthoDB" id="833328at2"/>
<dbReference type="InterPro" id="IPR005135">
    <property type="entry name" value="Endo/exonuclease/phosphatase"/>
</dbReference>
<dbReference type="Proteomes" id="UP000199754">
    <property type="component" value="Chromosome"/>
</dbReference>
<organism evidence="2 3">
    <name type="scientific">Pseudosulfitobacter pseudonitzschiae</name>
    <dbReference type="NCBI Taxonomy" id="1402135"/>
    <lineage>
        <taxon>Bacteria</taxon>
        <taxon>Pseudomonadati</taxon>
        <taxon>Pseudomonadota</taxon>
        <taxon>Alphaproteobacteria</taxon>
        <taxon>Rhodobacterales</taxon>
        <taxon>Roseobacteraceae</taxon>
        <taxon>Pseudosulfitobacter</taxon>
    </lineage>
</organism>
<evidence type="ECO:0000313" key="2">
    <source>
        <dbReference type="EMBL" id="ASM73111.1"/>
    </source>
</evidence>
<keyword evidence="3" id="KW-1185">Reference proteome</keyword>
<evidence type="ECO:0000313" key="3">
    <source>
        <dbReference type="Proteomes" id="UP000199754"/>
    </source>
</evidence>
<dbReference type="Pfam" id="PF03372">
    <property type="entry name" value="Exo_endo_phos"/>
    <property type="match status" value="1"/>
</dbReference>
<accession>A0A221K2A3</accession>
<protein>
    <submittedName>
        <fullName evidence="2">Alpha-1,4 polygalactosaminidase</fullName>
    </submittedName>
</protein>
<dbReference type="AlphaFoldDB" id="A0A221K2A3"/>